<dbReference type="EMBL" id="DVOG01000071">
    <property type="protein sequence ID" value="HIV04050.1"/>
    <property type="molecule type" value="Genomic_DNA"/>
</dbReference>
<evidence type="ECO:0000313" key="2">
    <source>
        <dbReference type="Proteomes" id="UP000886812"/>
    </source>
</evidence>
<organism evidence="1 2">
    <name type="scientific">Candidatus Spyradosoma merdigallinarum</name>
    <dbReference type="NCBI Taxonomy" id="2840950"/>
    <lineage>
        <taxon>Bacteria</taxon>
        <taxon>Pseudomonadati</taxon>
        <taxon>Verrucomicrobiota</taxon>
        <taxon>Opitutia</taxon>
        <taxon>Opitutia incertae sedis</taxon>
        <taxon>Candidatus Spyradosoma</taxon>
    </lineage>
</organism>
<reference evidence="1" key="2">
    <citation type="journal article" date="2021" name="PeerJ">
        <title>Extensive microbial diversity within the chicken gut microbiome revealed by metagenomics and culture.</title>
        <authorList>
            <person name="Gilroy R."/>
            <person name="Ravi A."/>
            <person name="Getino M."/>
            <person name="Pursley I."/>
            <person name="Horton D.L."/>
            <person name="Alikhan N.F."/>
            <person name="Baker D."/>
            <person name="Gharbi K."/>
            <person name="Hall N."/>
            <person name="Watson M."/>
            <person name="Adriaenssens E.M."/>
            <person name="Foster-Nyarko E."/>
            <person name="Jarju S."/>
            <person name="Secka A."/>
            <person name="Antonio M."/>
            <person name="Oren A."/>
            <person name="Chaudhuri R.R."/>
            <person name="La Ragione R."/>
            <person name="Hildebrand F."/>
            <person name="Pallen M.J."/>
        </authorList>
    </citation>
    <scope>NUCLEOTIDE SEQUENCE</scope>
    <source>
        <strain evidence="1">10669</strain>
    </source>
</reference>
<comment type="caution">
    <text evidence="1">The sequence shown here is derived from an EMBL/GenBank/DDBJ whole genome shotgun (WGS) entry which is preliminary data.</text>
</comment>
<accession>A0A9D1NJ53</accession>
<protein>
    <submittedName>
        <fullName evidence="1">Uncharacterized protein</fullName>
    </submittedName>
</protein>
<reference evidence="1" key="1">
    <citation type="submission" date="2020-10" db="EMBL/GenBank/DDBJ databases">
        <authorList>
            <person name="Gilroy R."/>
        </authorList>
    </citation>
    <scope>NUCLEOTIDE SEQUENCE</scope>
    <source>
        <strain evidence="1">10669</strain>
    </source>
</reference>
<gene>
    <name evidence="1" type="ORF">IAC75_02730</name>
</gene>
<proteinExistence type="predicted"/>
<sequence length="115" mass="13133">MLDEDFFQGVACILPNKTTNREQRKVARQVIAAFANQVYQATVAAMQIWSFDAASSNRLSDRFKKHVLSKLESHSFSAAVADLLEAYDRSGIKKQERSQKNNLIQWLDELVELSR</sequence>
<dbReference type="AlphaFoldDB" id="A0A9D1NJ53"/>
<evidence type="ECO:0000313" key="1">
    <source>
        <dbReference type="EMBL" id="HIV04050.1"/>
    </source>
</evidence>
<name>A0A9D1NJ53_9BACT</name>
<dbReference type="Proteomes" id="UP000886812">
    <property type="component" value="Unassembled WGS sequence"/>
</dbReference>